<proteinExistence type="predicted"/>
<dbReference type="RefSeq" id="WP_310575527.1">
    <property type="nucleotide sequence ID" value="NZ_JAVKPK010000021.1"/>
</dbReference>
<evidence type="ECO:0000313" key="1">
    <source>
        <dbReference type="EMBL" id="MDR7665501.1"/>
    </source>
</evidence>
<dbReference type="EMBL" id="JAVKPK010000021">
    <property type="protein sequence ID" value="MDR7665501.1"/>
    <property type="molecule type" value="Genomic_DNA"/>
</dbReference>
<gene>
    <name evidence="1" type="ORF">RG963_06850</name>
</gene>
<keyword evidence="2" id="KW-1185">Reference proteome</keyword>
<accession>A0ABU2D0M6</accession>
<organism evidence="1 2">
    <name type="scientific">Methanosarcina baikalica</name>
    <dbReference type="NCBI Taxonomy" id="3073890"/>
    <lineage>
        <taxon>Archaea</taxon>
        <taxon>Methanobacteriati</taxon>
        <taxon>Methanobacteriota</taxon>
        <taxon>Stenosarchaea group</taxon>
        <taxon>Methanomicrobia</taxon>
        <taxon>Methanosarcinales</taxon>
        <taxon>Methanosarcinaceae</taxon>
        <taxon>Methanosarcina</taxon>
    </lineage>
</organism>
<reference evidence="2" key="1">
    <citation type="submission" date="2023-07" db="EMBL/GenBank/DDBJ databases">
        <title>Whole-genome sequencing of a new Methanosarcina sp. Z-7115.</title>
        <authorList>
            <person name="Zhilina T.N."/>
            <person name="Merkel A.Y."/>
        </authorList>
    </citation>
    <scope>NUCLEOTIDE SEQUENCE [LARGE SCALE GENOMIC DNA]</scope>
    <source>
        <strain evidence="2">Z-7115</strain>
    </source>
</reference>
<evidence type="ECO:0000313" key="2">
    <source>
        <dbReference type="Proteomes" id="UP001246244"/>
    </source>
</evidence>
<sequence>MTSVQLGKNGVYSLNIPSRLAKSMKILKGEECTIRKGKKENEIIVTIERD</sequence>
<protein>
    <recommendedName>
        <fullName evidence="3">SpoVT-AbrB domain-containing protein</fullName>
    </recommendedName>
</protein>
<comment type="caution">
    <text evidence="1">The sequence shown here is derived from an EMBL/GenBank/DDBJ whole genome shotgun (WGS) entry which is preliminary data.</text>
</comment>
<evidence type="ECO:0008006" key="3">
    <source>
        <dbReference type="Google" id="ProtNLM"/>
    </source>
</evidence>
<dbReference type="Proteomes" id="UP001246244">
    <property type="component" value="Unassembled WGS sequence"/>
</dbReference>
<name>A0ABU2D0M6_9EURY</name>